<organism evidence="1 2">
    <name type="scientific">Miscanthus lutarioriparius</name>
    <dbReference type="NCBI Taxonomy" id="422564"/>
    <lineage>
        <taxon>Eukaryota</taxon>
        <taxon>Viridiplantae</taxon>
        <taxon>Streptophyta</taxon>
        <taxon>Embryophyta</taxon>
        <taxon>Tracheophyta</taxon>
        <taxon>Spermatophyta</taxon>
        <taxon>Magnoliopsida</taxon>
        <taxon>Liliopsida</taxon>
        <taxon>Poales</taxon>
        <taxon>Poaceae</taxon>
        <taxon>PACMAD clade</taxon>
        <taxon>Panicoideae</taxon>
        <taxon>Andropogonodae</taxon>
        <taxon>Andropogoneae</taxon>
        <taxon>Saccharinae</taxon>
        <taxon>Miscanthus</taxon>
    </lineage>
</organism>
<dbReference type="PROSITE" id="PS51257">
    <property type="entry name" value="PROKAR_LIPOPROTEIN"/>
    <property type="match status" value="1"/>
</dbReference>
<sequence length="213" mass="23554">MQRIHRLSLLAPSVISSLLRCISPPPLLYACSILLPSTPPHLLQLPPPVPPPRPGHHQFAVNNLAARGSSAHLHHVRRRVEAAMPVIGGLHFAASARRVVPPTFSASRLRRLRWGLLGSCAVVLPRQRQGWGIGGGGSAARVLPVDKFTLVAVVAYSRWGRQRDEEKICFRWLPSSSNQNFQDANYVGLTLRILVCFVWPAAPCRIPQICEVW</sequence>
<proteinExistence type="predicted"/>
<reference evidence="1" key="1">
    <citation type="submission" date="2020-10" db="EMBL/GenBank/DDBJ databases">
        <authorList>
            <person name="Han B."/>
            <person name="Lu T."/>
            <person name="Zhao Q."/>
            <person name="Huang X."/>
            <person name="Zhao Y."/>
        </authorList>
    </citation>
    <scope>NUCLEOTIDE SEQUENCE</scope>
</reference>
<dbReference type="EMBL" id="CAJGYO010000018">
    <property type="protein sequence ID" value="CAD6336406.1"/>
    <property type="molecule type" value="Genomic_DNA"/>
</dbReference>
<name>A0A811S748_9POAL</name>
<evidence type="ECO:0000313" key="1">
    <source>
        <dbReference type="EMBL" id="CAD6336406.1"/>
    </source>
</evidence>
<comment type="caution">
    <text evidence="1">The sequence shown here is derived from an EMBL/GenBank/DDBJ whole genome shotgun (WGS) entry which is preliminary data.</text>
</comment>
<evidence type="ECO:0000313" key="2">
    <source>
        <dbReference type="Proteomes" id="UP000604825"/>
    </source>
</evidence>
<protein>
    <submittedName>
        <fullName evidence="1">Uncharacterized protein</fullName>
    </submittedName>
</protein>
<gene>
    <name evidence="1" type="ORF">NCGR_LOCUS60504</name>
</gene>
<dbReference type="Proteomes" id="UP000604825">
    <property type="component" value="Unassembled WGS sequence"/>
</dbReference>
<keyword evidence="2" id="KW-1185">Reference proteome</keyword>
<dbReference type="AlphaFoldDB" id="A0A811S748"/>
<accession>A0A811S748</accession>